<dbReference type="Proteomes" id="UP000023758">
    <property type="component" value="Unassembled WGS sequence"/>
</dbReference>
<dbReference type="EMBL" id="KK207929">
    <property type="protein sequence ID" value="EZF48385.1"/>
    <property type="molecule type" value="Genomic_DNA"/>
</dbReference>
<proteinExistence type="predicted"/>
<dbReference type="Pfam" id="PF12697">
    <property type="entry name" value="Abhydrolase_6"/>
    <property type="match status" value="1"/>
</dbReference>
<organism evidence="2">
    <name type="scientific">Trichophyton rubrum CBS 288.86</name>
    <dbReference type="NCBI Taxonomy" id="1215330"/>
    <lineage>
        <taxon>Eukaryota</taxon>
        <taxon>Fungi</taxon>
        <taxon>Dikarya</taxon>
        <taxon>Ascomycota</taxon>
        <taxon>Pezizomycotina</taxon>
        <taxon>Eurotiomycetes</taxon>
        <taxon>Eurotiomycetidae</taxon>
        <taxon>Onygenales</taxon>
        <taxon>Arthrodermataceae</taxon>
        <taxon>Trichophyton</taxon>
    </lineage>
</organism>
<evidence type="ECO:0000313" key="2">
    <source>
        <dbReference type="EMBL" id="EZF48385.1"/>
    </source>
</evidence>
<dbReference type="OrthoDB" id="408373at2759"/>
<dbReference type="PANTHER" id="PTHR37017">
    <property type="entry name" value="AB HYDROLASE-1 DOMAIN-CONTAINING PROTEIN-RELATED"/>
    <property type="match status" value="1"/>
</dbReference>
<accession>A0A022VQP9</accession>
<feature type="domain" description="AB hydrolase-1" evidence="1">
    <location>
        <begin position="47"/>
        <end position="282"/>
    </location>
</feature>
<gene>
    <name evidence="2" type="ORF">H103_08023</name>
</gene>
<dbReference type="PANTHER" id="PTHR37017:SF11">
    <property type="entry name" value="ESTERASE_LIPASE_THIOESTERASE DOMAIN-CONTAINING PROTEIN"/>
    <property type="match status" value="1"/>
</dbReference>
<dbReference type="Gene3D" id="3.40.50.1820">
    <property type="entry name" value="alpha/beta hydrolase"/>
    <property type="match status" value="1"/>
</dbReference>
<dbReference type="SUPFAM" id="SSF53474">
    <property type="entry name" value="alpha/beta-Hydrolases"/>
    <property type="match status" value="1"/>
</dbReference>
<dbReference type="HOGENOM" id="CLU_046066_1_3_1"/>
<sequence>MLSYLGKKITRWLGCGVKPKSISTGTDTPEATAVDSNSHLGKTKPVILIIHGAWQHPAYYQAFVQVLQSRGYETHCPRLPSCNGQVPPTKSLEDDVHFIRQFTAQLTDAGKLVDVIMHSYGGIVGTDALCKFGIAERSRRGFAGGVRNLIYLTSFVPHKGQSLVGIFEGQSLPTVKINEETNLISATDPIPMFYSDLPSEEAEYWVKQMVAHPYSAQSTPVSNEAFRELPTSYIICENDKGILPEVQQMMIDRLKVAGVDIQVQRCSGSHSPFLSMPNVTADIIENISNV</sequence>
<protein>
    <recommendedName>
        <fullName evidence="1">AB hydrolase-1 domain-containing protein</fullName>
    </recommendedName>
</protein>
<dbReference type="AlphaFoldDB" id="A0A022VQP9"/>
<dbReference type="InterPro" id="IPR052897">
    <property type="entry name" value="Sec-Metab_Biosynth_Hydrolase"/>
</dbReference>
<dbReference type="InterPro" id="IPR000073">
    <property type="entry name" value="AB_hydrolase_1"/>
</dbReference>
<name>A0A022VQP9_TRIRU</name>
<reference evidence="2" key="1">
    <citation type="submission" date="2014-02" db="EMBL/GenBank/DDBJ databases">
        <title>The Genome Sequence of Trichophyton rubrum (morphotype fischeri) CBS 288.86.</title>
        <authorList>
            <consortium name="The Broad Institute Genomics Platform"/>
            <person name="Cuomo C.A."/>
            <person name="White T.C."/>
            <person name="Graser Y."/>
            <person name="Martinez-Rossi N."/>
            <person name="Heitman J."/>
            <person name="Young S.K."/>
            <person name="Zeng Q."/>
            <person name="Gargeya S."/>
            <person name="Abouelleil A."/>
            <person name="Alvarado L."/>
            <person name="Chapman S.B."/>
            <person name="Gainer-Dewar J."/>
            <person name="Goldberg J."/>
            <person name="Griggs A."/>
            <person name="Gujja S."/>
            <person name="Hansen M."/>
            <person name="Howarth C."/>
            <person name="Imamovic A."/>
            <person name="Larimer J."/>
            <person name="Martinez D."/>
            <person name="Murphy C."/>
            <person name="Pearson M.D."/>
            <person name="Persinoti G."/>
            <person name="Poon T."/>
            <person name="Priest M."/>
            <person name="Roberts A.D."/>
            <person name="Saif S."/>
            <person name="Shea T.D."/>
            <person name="Sykes S.N."/>
            <person name="Wortman J."/>
            <person name="Nusbaum C."/>
            <person name="Birren B."/>
        </authorList>
    </citation>
    <scope>NUCLEOTIDE SEQUENCE [LARGE SCALE GENOMIC DNA]</scope>
    <source>
        <strain evidence="2">CBS 288.86</strain>
    </source>
</reference>
<evidence type="ECO:0000259" key="1">
    <source>
        <dbReference type="Pfam" id="PF12697"/>
    </source>
</evidence>
<dbReference type="InterPro" id="IPR029058">
    <property type="entry name" value="AB_hydrolase_fold"/>
</dbReference>